<dbReference type="Proteomes" id="UP000324222">
    <property type="component" value="Unassembled WGS sequence"/>
</dbReference>
<evidence type="ECO:0000256" key="1">
    <source>
        <dbReference type="SAM" id="MobiDB-lite"/>
    </source>
</evidence>
<proteinExistence type="predicted"/>
<dbReference type="EMBL" id="VSRR010020478">
    <property type="protein sequence ID" value="MPC63160.1"/>
    <property type="molecule type" value="Genomic_DNA"/>
</dbReference>
<protein>
    <submittedName>
        <fullName evidence="2">Uncharacterized protein</fullName>
    </submittedName>
</protein>
<reference evidence="2 3" key="1">
    <citation type="submission" date="2019-05" db="EMBL/GenBank/DDBJ databases">
        <title>Another draft genome of Portunus trituberculatus and its Hox gene families provides insights of decapod evolution.</title>
        <authorList>
            <person name="Jeong J.-H."/>
            <person name="Song I."/>
            <person name="Kim S."/>
            <person name="Choi T."/>
            <person name="Kim D."/>
            <person name="Ryu S."/>
            <person name="Kim W."/>
        </authorList>
    </citation>
    <scope>NUCLEOTIDE SEQUENCE [LARGE SCALE GENOMIC DNA]</scope>
    <source>
        <tissue evidence="2">Muscle</tissue>
    </source>
</reference>
<keyword evidence="3" id="KW-1185">Reference proteome</keyword>
<sequence>MRLPSSTGERTVAGSMCRLEEVEEVEEVEERLQEVQDEEDQVEEEDDNEVEDDEYFENIKKKNSEQMLTARISD</sequence>
<organism evidence="2 3">
    <name type="scientific">Portunus trituberculatus</name>
    <name type="common">Swimming crab</name>
    <name type="synonym">Neptunus trituberculatus</name>
    <dbReference type="NCBI Taxonomy" id="210409"/>
    <lineage>
        <taxon>Eukaryota</taxon>
        <taxon>Metazoa</taxon>
        <taxon>Ecdysozoa</taxon>
        <taxon>Arthropoda</taxon>
        <taxon>Crustacea</taxon>
        <taxon>Multicrustacea</taxon>
        <taxon>Malacostraca</taxon>
        <taxon>Eumalacostraca</taxon>
        <taxon>Eucarida</taxon>
        <taxon>Decapoda</taxon>
        <taxon>Pleocyemata</taxon>
        <taxon>Brachyura</taxon>
        <taxon>Eubrachyura</taxon>
        <taxon>Portunoidea</taxon>
        <taxon>Portunidae</taxon>
        <taxon>Portuninae</taxon>
        <taxon>Portunus</taxon>
    </lineage>
</organism>
<gene>
    <name evidence="2" type="ORF">E2C01_057254</name>
</gene>
<comment type="caution">
    <text evidence="2">The sequence shown here is derived from an EMBL/GenBank/DDBJ whole genome shotgun (WGS) entry which is preliminary data.</text>
</comment>
<name>A0A5B7GSX6_PORTR</name>
<evidence type="ECO:0000313" key="2">
    <source>
        <dbReference type="EMBL" id="MPC63160.1"/>
    </source>
</evidence>
<dbReference type="AlphaFoldDB" id="A0A5B7GSX6"/>
<evidence type="ECO:0000313" key="3">
    <source>
        <dbReference type="Proteomes" id="UP000324222"/>
    </source>
</evidence>
<accession>A0A5B7GSX6</accession>
<feature type="region of interest" description="Disordered" evidence="1">
    <location>
        <begin position="32"/>
        <end position="52"/>
    </location>
</feature>